<dbReference type="EMBL" id="JAPQKR010000013">
    <property type="protein sequence ID" value="KAJ5201788.1"/>
    <property type="molecule type" value="Genomic_DNA"/>
</dbReference>
<dbReference type="AlphaFoldDB" id="A0A9W9MI65"/>
<name>A0A9W9MI65_9EURO</name>
<proteinExistence type="predicted"/>
<keyword evidence="3" id="KW-1185">Reference proteome</keyword>
<dbReference type="SUPFAM" id="SSF54593">
    <property type="entry name" value="Glyoxalase/Bleomycin resistance protein/Dihydroxybiphenyl dioxygenase"/>
    <property type="match status" value="1"/>
</dbReference>
<sequence>MPFVPCLSVADTTVSLNFYKEIGFTTDSSTAHAGDDLHLLLYDGDLCCMIYGNENLKDWLPCLKDQPVGFSGMFYLNIDNIQEAYETISQKAKVIKPLTSDNNGQVEFYIRDPDGYVLGFNDKSVLKSSELGKYT</sequence>
<comment type="caution">
    <text evidence="2">The sequence shown here is derived from an EMBL/GenBank/DDBJ whole genome shotgun (WGS) entry which is preliminary data.</text>
</comment>
<evidence type="ECO:0000259" key="1">
    <source>
        <dbReference type="Pfam" id="PF00903"/>
    </source>
</evidence>
<protein>
    <recommendedName>
        <fullName evidence="1">Glyoxalase/fosfomycin resistance/dioxygenase domain-containing protein</fullName>
    </recommendedName>
</protein>
<reference evidence="2" key="2">
    <citation type="journal article" date="2023" name="IMA Fungus">
        <title>Comparative genomic study of the Penicillium genus elucidates a diverse pangenome and 15 lateral gene transfer events.</title>
        <authorList>
            <person name="Petersen C."/>
            <person name="Sorensen T."/>
            <person name="Nielsen M.R."/>
            <person name="Sondergaard T.E."/>
            <person name="Sorensen J.L."/>
            <person name="Fitzpatrick D.A."/>
            <person name="Frisvad J.C."/>
            <person name="Nielsen K.L."/>
        </authorList>
    </citation>
    <scope>NUCLEOTIDE SEQUENCE</scope>
    <source>
        <strain evidence="2">IBT 15544</strain>
    </source>
</reference>
<reference evidence="2" key="1">
    <citation type="submission" date="2022-12" db="EMBL/GenBank/DDBJ databases">
        <authorList>
            <person name="Petersen C."/>
        </authorList>
    </citation>
    <scope>NUCLEOTIDE SEQUENCE</scope>
    <source>
        <strain evidence="2">IBT 15544</strain>
    </source>
</reference>
<evidence type="ECO:0000313" key="2">
    <source>
        <dbReference type="EMBL" id="KAJ5201788.1"/>
    </source>
</evidence>
<gene>
    <name evidence="2" type="ORF">N7498_006451</name>
</gene>
<organism evidence="2 3">
    <name type="scientific">Penicillium cinerascens</name>
    <dbReference type="NCBI Taxonomy" id="70096"/>
    <lineage>
        <taxon>Eukaryota</taxon>
        <taxon>Fungi</taxon>
        <taxon>Dikarya</taxon>
        <taxon>Ascomycota</taxon>
        <taxon>Pezizomycotina</taxon>
        <taxon>Eurotiomycetes</taxon>
        <taxon>Eurotiomycetidae</taxon>
        <taxon>Eurotiales</taxon>
        <taxon>Aspergillaceae</taxon>
        <taxon>Penicillium</taxon>
    </lineage>
</organism>
<dbReference type="RefSeq" id="XP_058307704.1">
    <property type="nucleotide sequence ID" value="XM_058453513.1"/>
</dbReference>
<dbReference type="OrthoDB" id="4524754at2759"/>
<dbReference type="Proteomes" id="UP001150904">
    <property type="component" value="Unassembled WGS sequence"/>
</dbReference>
<dbReference type="InterPro" id="IPR004360">
    <property type="entry name" value="Glyas_Fos-R_dOase_dom"/>
</dbReference>
<dbReference type="GeneID" id="83180814"/>
<evidence type="ECO:0000313" key="3">
    <source>
        <dbReference type="Proteomes" id="UP001150904"/>
    </source>
</evidence>
<dbReference type="Pfam" id="PF00903">
    <property type="entry name" value="Glyoxalase"/>
    <property type="match status" value="1"/>
</dbReference>
<accession>A0A9W9MI65</accession>
<dbReference type="Gene3D" id="3.10.180.10">
    <property type="entry name" value="2,3-Dihydroxybiphenyl 1,2-Dioxygenase, domain 1"/>
    <property type="match status" value="1"/>
</dbReference>
<dbReference type="InterPro" id="IPR029068">
    <property type="entry name" value="Glyas_Bleomycin-R_OHBP_Dase"/>
</dbReference>
<feature type="domain" description="Glyoxalase/fosfomycin resistance/dioxygenase" evidence="1">
    <location>
        <begin position="7"/>
        <end position="118"/>
    </location>
</feature>